<keyword evidence="3" id="KW-1185">Reference proteome</keyword>
<dbReference type="AlphaFoldDB" id="A0A917WAK5"/>
<feature type="compositionally biased region" description="Polar residues" evidence="1">
    <location>
        <begin position="1"/>
        <end position="10"/>
    </location>
</feature>
<proteinExistence type="predicted"/>
<reference evidence="2" key="1">
    <citation type="journal article" date="2014" name="Int. J. Syst. Evol. Microbiol.">
        <title>Complete genome sequence of Corynebacterium casei LMG S-19264T (=DSM 44701T), isolated from a smear-ripened cheese.</title>
        <authorList>
            <consortium name="US DOE Joint Genome Institute (JGI-PGF)"/>
            <person name="Walter F."/>
            <person name="Albersmeier A."/>
            <person name="Kalinowski J."/>
            <person name="Ruckert C."/>
        </authorList>
    </citation>
    <scope>NUCLEOTIDE SEQUENCE</scope>
    <source>
        <strain evidence="2">CGMCC 1.6293</strain>
    </source>
</reference>
<evidence type="ECO:0000256" key="1">
    <source>
        <dbReference type="SAM" id="MobiDB-lite"/>
    </source>
</evidence>
<name>A0A917WAK5_9RHOB</name>
<dbReference type="RefSeq" id="WP_156954618.1">
    <property type="nucleotide sequence ID" value="NZ_BMLF01000001.1"/>
</dbReference>
<comment type="caution">
    <text evidence="2">The sequence shown here is derived from an EMBL/GenBank/DDBJ whole genome shotgun (WGS) entry which is preliminary data.</text>
</comment>
<accession>A0A917WAK5</accession>
<feature type="region of interest" description="Disordered" evidence="1">
    <location>
        <begin position="1"/>
        <end position="23"/>
    </location>
</feature>
<gene>
    <name evidence="2" type="ORF">GCM10011534_03190</name>
</gene>
<evidence type="ECO:0000313" key="2">
    <source>
        <dbReference type="EMBL" id="GGL84673.1"/>
    </source>
</evidence>
<dbReference type="Proteomes" id="UP000649829">
    <property type="component" value="Unassembled WGS sequence"/>
</dbReference>
<sequence length="55" mass="5894">MSTVQSSPAAASTEADAWLPPEAPLAMPRQALERERAAEGVLATLFRLIFTPLRG</sequence>
<organism evidence="2 3">
    <name type="scientific">Pseudooceanicola nanhaiensis</name>
    <dbReference type="NCBI Taxonomy" id="375761"/>
    <lineage>
        <taxon>Bacteria</taxon>
        <taxon>Pseudomonadati</taxon>
        <taxon>Pseudomonadota</taxon>
        <taxon>Alphaproteobacteria</taxon>
        <taxon>Rhodobacterales</taxon>
        <taxon>Paracoccaceae</taxon>
        <taxon>Pseudooceanicola</taxon>
    </lineage>
</organism>
<dbReference type="EMBL" id="BMLF01000001">
    <property type="protein sequence ID" value="GGL84673.1"/>
    <property type="molecule type" value="Genomic_DNA"/>
</dbReference>
<evidence type="ECO:0000313" key="3">
    <source>
        <dbReference type="Proteomes" id="UP000649829"/>
    </source>
</evidence>
<protein>
    <submittedName>
        <fullName evidence="2">Uncharacterized protein</fullName>
    </submittedName>
</protein>
<reference evidence="2" key="2">
    <citation type="submission" date="2020-09" db="EMBL/GenBank/DDBJ databases">
        <authorList>
            <person name="Sun Q."/>
            <person name="Zhou Y."/>
        </authorList>
    </citation>
    <scope>NUCLEOTIDE SEQUENCE</scope>
    <source>
        <strain evidence="2">CGMCC 1.6293</strain>
    </source>
</reference>